<dbReference type="OrthoDB" id="688481at2759"/>
<evidence type="ECO:0000256" key="3">
    <source>
        <dbReference type="SAM" id="SignalP"/>
    </source>
</evidence>
<keyword evidence="1 3" id="KW-0732">Signal</keyword>
<dbReference type="AlphaFoldDB" id="A0A833VX46"/>
<evidence type="ECO:0000259" key="4">
    <source>
        <dbReference type="Pfam" id="PF01657"/>
    </source>
</evidence>
<dbReference type="EMBL" id="SWLB01000004">
    <property type="protein sequence ID" value="KAF3339148.1"/>
    <property type="molecule type" value="Genomic_DNA"/>
</dbReference>
<evidence type="ECO:0000313" key="6">
    <source>
        <dbReference type="Proteomes" id="UP000623129"/>
    </source>
</evidence>
<dbReference type="GO" id="GO:0016301">
    <property type="term" value="F:kinase activity"/>
    <property type="evidence" value="ECO:0007669"/>
    <property type="project" value="UniProtKB-KW"/>
</dbReference>
<sequence>MKFPDLILPLFPILFFFLLSASPAAEAAYLYQACGSTGNYTANSTYKSNLKNLLTDLTKSATNSTTNFGFSKSSVGSTPNLRKTKVMTADVEV</sequence>
<name>A0A833VX46_9POAL</name>
<dbReference type="Pfam" id="PF01657">
    <property type="entry name" value="Stress-antifung"/>
    <property type="match status" value="1"/>
</dbReference>
<keyword evidence="5" id="KW-0418">Kinase</keyword>
<comment type="caution">
    <text evidence="5">The sequence shown here is derived from an EMBL/GenBank/DDBJ whole genome shotgun (WGS) entry which is preliminary data.</text>
</comment>
<dbReference type="InterPro" id="IPR038408">
    <property type="entry name" value="GNK2_sf"/>
</dbReference>
<evidence type="ECO:0000313" key="5">
    <source>
        <dbReference type="EMBL" id="KAF3339148.1"/>
    </source>
</evidence>
<feature type="domain" description="Gnk2-homologous" evidence="4">
    <location>
        <begin position="34"/>
        <end position="80"/>
    </location>
</feature>
<keyword evidence="5" id="KW-0675">Receptor</keyword>
<dbReference type="InterPro" id="IPR002902">
    <property type="entry name" value="GNK2"/>
</dbReference>
<keyword evidence="5" id="KW-0808">Transferase</keyword>
<dbReference type="Gene3D" id="3.30.430.20">
    <property type="entry name" value="Gnk2 domain, C-X8-C-X2-C motif"/>
    <property type="match status" value="1"/>
</dbReference>
<keyword evidence="2" id="KW-0677">Repeat</keyword>
<dbReference type="PANTHER" id="PTHR32099:SF42">
    <property type="entry name" value="CYSTEINE-RICH RECEPTOR-LIKE PROTEIN KINASE 9-RELATED"/>
    <property type="match status" value="1"/>
</dbReference>
<protein>
    <submittedName>
        <fullName evidence="5">Cysteine-rich receptor-like protein kinase 10</fullName>
    </submittedName>
</protein>
<proteinExistence type="predicted"/>
<reference evidence="5" key="1">
    <citation type="submission" date="2020-01" db="EMBL/GenBank/DDBJ databases">
        <title>Genome sequence of Kobresia littledalei, the first chromosome-level genome in the family Cyperaceae.</title>
        <authorList>
            <person name="Qu G."/>
        </authorList>
    </citation>
    <scope>NUCLEOTIDE SEQUENCE</scope>
    <source>
        <strain evidence="5">C.B.Clarke</strain>
        <tissue evidence="5">Leaf</tissue>
    </source>
</reference>
<evidence type="ECO:0000256" key="2">
    <source>
        <dbReference type="ARBA" id="ARBA00022737"/>
    </source>
</evidence>
<feature type="chain" id="PRO_5032564761" evidence="3">
    <location>
        <begin position="28"/>
        <end position="93"/>
    </location>
</feature>
<keyword evidence="6" id="KW-1185">Reference proteome</keyword>
<accession>A0A833VX46</accession>
<feature type="signal peptide" evidence="3">
    <location>
        <begin position="1"/>
        <end position="27"/>
    </location>
</feature>
<organism evidence="5 6">
    <name type="scientific">Carex littledalei</name>
    <dbReference type="NCBI Taxonomy" id="544730"/>
    <lineage>
        <taxon>Eukaryota</taxon>
        <taxon>Viridiplantae</taxon>
        <taxon>Streptophyta</taxon>
        <taxon>Embryophyta</taxon>
        <taxon>Tracheophyta</taxon>
        <taxon>Spermatophyta</taxon>
        <taxon>Magnoliopsida</taxon>
        <taxon>Liliopsida</taxon>
        <taxon>Poales</taxon>
        <taxon>Cyperaceae</taxon>
        <taxon>Cyperoideae</taxon>
        <taxon>Cariceae</taxon>
        <taxon>Carex</taxon>
        <taxon>Carex subgen. Euthyceras</taxon>
    </lineage>
</organism>
<dbReference type="Proteomes" id="UP000623129">
    <property type="component" value="Unassembled WGS sequence"/>
</dbReference>
<dbReference type="PANTHER" id="PTHR32099">
    <property type="entry name" value="CYSTEINE-RICH REPEAT SECRETORY PROTEIN"/>
    <property type="match status" value="1"/>
</dbReference>
<gene>
    <name evidence="5" type="ORF">FCM35_KLT16619</name>
</gene>
<evidence type="ECO:0000256" key="1">
    <source>
        <dbReference type="ARBA" id="ARBA00022729"/>
    </source>
</evidence>